<evidence type="ECO:0000256" key="1">
    <source>
        <dbReference type="SAM" id="MobiDB-lite"/>
    </source>
</evidence>
<dbReference type="VEuPathDB" id="FungiDB:PC110_g10225"/>
<protein>
    <submittedName>
        <fullName evidence="4">Uncharacterized protein</fullName>
    </submittedName>
</protein>
<organism evidence="4 5">
    <name type="scientific">Phytophthora cactorum</name>
    <dbReference type="NCBI Taxonomy" id="29920"/>
    <lineage>
        <taxon>Eukaryota</taxon>
        <taxon>Sar</taxon>
        <taxon>Stramenopiles</taxon>
        <taxon>Oomycota</taxon>
        <taxon>Peronosporomycetes</taxon>
        <taxon>Peronosporales</taxon>
        <taxon>Peronosporaceae</taxon>
        <taxon>Phytophthora</taxon>
    </lineage>
</organism>
<reference evidence="4" key="1">
    <citation type="submission" date="2018-05" db="EMBL/GenBank/DDBJ databases">
        <title>Effector identification in a new, highly contiguous assembly of the strawberry crown rot pathogen Phytophthora cactorum.</title>
        <authorList>
            <person name="Armitage A.D."/>
            <person name="Nellist C.F."/>
            <person name="Bates H."/>
            <person name="Vickerstaff R.J."/>
            <person name="Harrison R.J."/>
        </authorList>
    </citation>
    <scope>NUCLEOTIDE SEQUENCE</scope>
    <source>
        <strain evidence="3">15-7</strain>
        <strain evidence="4">P421</strain>
    </source>
</reference>
<feature type="chain" id="PRO_5040044045" evidence="2">
    <location>
        <begin position="22"/>
        <end position="194"/>
    </location>
</feature>
<name>A0A8T1IIY7_9STRA</name>
<dbReference type="AlphaFoldDB" id="A0A8T1IIY7"/>
<gene>
    <name evidence="3" type="ORF">PC113_g7317</name>
    <name evidence="4" type="ORF">PC129_g5219</name>
</gene>
<feature type="region of interest" description="Disordered" evidence="1">
    <location>
        <begin position="48"/>
        <end position="75"/>
    </location>
</feature>
<evidence type="ECO:0000313" key="5">
    <source>
        <dbReference type="Proteomes" id="UP000760860"/>
    </source>
</evidence>
<evidence type="ECO:0000256" key="2">
    <source>
        <dbReference type="SAM" id="SignalP"/>
    </source>
</evidence>
<feature type="compositionally biased region" description="Polar residues" evidence="1">
    <location>
        <begin position="50"/>
        <end position="63"/>
    </location>
</feature>
<dbReference type="Proteomes" id="UP000760860">
    <property type="component" value="Unassembled WGS sequence"/>
</dbReference>
<comment type="caution">
    <text evidence="4">The sequence shown here is derived from an EMBL/GenBank/DDBJ whole genome shotgun (WGS) entry which is preliminary data.</text>
</comment>
<proteinExistence type="predicted"/>
<dbReference type="EMBL" id="RCMV01000122">
    <property type="protein sequence ID" value="KAG3224123.1"/>
    <property type="molecule type" value="Genomic_DNA"/>
</dbReference>
<evidence type="ECO:0000313" key="4">
    <source>
        <dbReference type="EMBL" id="KAG3224123.1"/>
    </source>
</evidence>
<sequence>MVSTVTKVLAALAMLASFAVAEMQAKGHIRGSEPMALVLSKEEAAGDSCDASNGQGCQHQLSEQDAGHQDAPPEFVPTKEWQDILPNQAIPPGLYIRVNLETGKKEAKLLDYAALVTSTTRGSVRQHTSAHCNAVRKRRTAVASDNQGANTAAPLMFEPTHEWREILPNQVLPAGLHIRLNLQTGQKEAKLLDY</sequence>
<feature type="signal peptide" evidence="2">
    <location>
        <begin position="1"/>
        <end position="21"/>
    </location>
</feature>
<dbReference type="VEuPathDB" id="FungiDB:PC110_g10226"/>
<dbReference type="EMBL" id="RCMG01000159">
    <property type="protein sequence ID" value="KAG2861268.1"/>
    <property type="molecule type" value="Genomic_DNA"/>
</dbReference>
<accession>A0A8T1IIY7</accession>
<dbReference type="Proteomes" id="UP000735874">
    <property type="component" value="Unassembled WGS sequence"/>
</dbReference>
<evidence type="ECO:0000313" key="3">
    <source>
        <dbReference type="EMBL" id="KAG2861268.1"/>
    </source>
</evidence>
<keyword evidence="2" id="KW-0732">Signal</keyword>